<name>A0A0B4XF36_9HYPH</name>
<evidence type="ECO:0000256" key="4">
    <source>
        <dbReference type="ARBA" id="ARBA00023136"/>
    </source>
</evidence>
<evidence type="ECO:0000256" key="5">
    <source>
        <dbReference type="SAM" id="Phobius"/>
    </source>
</evidence>
<feature type="transmembrane region" description="Helical" evidence="5">
    <location>
        <begin position="230"/>
        <end position="259"/>
    </location>
</feature>
<evidence type="ECO:0000256" key="3">
    <source>
        <dbReference type="ARBA" id="ARBA00022989"/>
    </source>
</evidence>
<accession>A0A0B4XF36</accession>
<protein>
    <submittedName>
        <fullName evidence="7">Exopolysaccharide production protein ExoQ 2</fullName>
    </submittedName>
</protein>
<dbReference type="EMBL" id="CP006880">
    <property type="protein sequence ID" value="AJD45365.1"/>
    <property type="molecule type" value="Genomic_DNA"/>
</dbReference>
<feature type="domain" description="O-antigen ligase-related" evidence="6">
    <location>
        <begin position="190"/>
        <end position="336"/>
    </location>
</feature>
<dbReference type="KEGG" id="rga:RGR602_PC01338"/>
<keyword evidence="4 5" id="KW-0472">Membrane</keyword>
<feature type="transmembrane region" description="Helical" evidence="5">
    <location>
        <begin position="328"/>
        <end position="348"/>
    </location>
</feature>
<feature type="transmembrane region" description="Helical" evidence="5">
    <location>
        <begin position="113"/>
        <end position="135"/>
    </location>
</feature>
<evidence type="ECO:0000259" key="6">
    <source>
        <dbReference type="Pfam" id="PF04932"/>
    </source>
</evidence>
<feature type="transmembrane region" description="Helical" evidence="5">
    <location>
        <begin position="64"/>
        <end position="81"/>
    </location>
</feature>
<dbReference type="InterPro" id="IPR007016">
    <property type="entry name" value="O-antigen_ligase-rel_domated"/>
</dbReference>
<dbReference type="Proteomes" id="UP000031368">
    <property type="component" value="Plasmid pRgalR602c"/>
</dbReference>
<evidence type="ECO:0000256" key="1">
    <source>
        <dbReference type="ARBA" id="ARBA00004141"/>
    </source>
</evidence>
<evidence type="ECO:0000256" key="2">
    <source>
        <dbReference type="ARBA" id="ARBA00022692"/>
    </source>
</evidence>
<dbReference type="Pfam" id="PF04932">
    <property type="entry name" value="Wzy_C"/>
    <property type="match status" value="1"/>
</dbReference>
<dbReference type="InterPro" id="IPR051533">
    <property type="entry name" value="WaaL-like"/>
</dbReference>
<keyword evidence="7" id="KW-0614">Plasmid</keyword>
<keyword evidence="8" id="KW-1185">Reference proteome</keyword>
<dbReference type="AlphaFoldDB" id="A0A0B4XF36"/>
<dbReference type="GO" id="GO:0016020">
    <property type="term" value="C:membrane"/>
    <property type="evidence" value="ECO:0007669"/>
    <property type="project" value="UniProtKB-SubCell"/>
</dbReference>
<evidence type="ECO:0000313" key="7">
    <source>
        <dbReference type="EMBL" id="AJD45365.1"/>
    </source>
</evidence>
<proteinExistence type="predicted"/>
<keyword evidence="3 5" id="KW-1133">Transmembrane helix</keyword>
<dbReference type="HOGENOM" id="CLU_039809_0_0_5"/>
<comment type="subcellular location">
    <subcellularLocation>
        <location evidence="1">Membrane</location>
        <topology evidence="1">Multi-pass membrane protein</topology>
    </subcellularLocation>
</comment>
<feature type="transmembrane region" description="Helical" evidence="5">
    <location>
        <begin position="155"/>
        <end position="173"/>
    </location>
</feature>
<dbReference type="PANTHER" id="PTHR37422">
    <property type="entry name" value="TEICHURONIC ACID BIOSYNTHESIS PROTEIN TUAE"/>
    <property type="match status" value="1"/>
</dbReference>
<feature type="transmembrane region" description="Helical" evidence="5">
    <location>
        <begin position="204"/>
        <end position="223"/>
    </location>
</feature>
<reference evidence="7 8" key="1">
    <citation type="submission" date="2013-11" db="EMBL/GenBank/DDBJ databases">
        <title>Complete genome sequence of Rhizobium gallicum bv. gallicum R602.</title>
        <authorList>
            <person name="Bustos P."/>
            <person name="Santamaria R.I."/>
            <person name="Lozano L."/>
            <person name="Acosta J.L."/>
            <person name="Ormeno-Orrillo E."/>
            <person name="Rogel M.A."/>
            <person name="Romero D."/>
            <person name="Cevallos M.A."/>
            <person name="Martinez-Romero E."/>
            <person name="Gonzalez V."/>
        </authorList>
    </citation>
    <scope>NUCLEOTIDE SEQUENCE [LARGE SCALE GENOMIC DNA]</scope>
    <source>
        <strain evidence="7 8">R602</strain>
        <plasmid evidence="7 8">pRgalR602c</plasmid>
    </source>
</reference>
<dbReference type="RefSeq" id="WP_052451806.1">
    <property type="nucleotide sequence ID" value="NZ_CP006880.1"/>
</dbReference>
<gene>
    <name evidence="7" type="primary">exoQ-2</name>
    <name evidence="7" type="ORF">RGR602_PC01338</name>
</gene>
<feature type="transmembrane region" description="Helical" evidence="5">
    <location>
        <begin position="19"/>
        <end position="52"/>
    </location>
</feature>
<geneLocation type="plasmid" evidence="7 8">
    <name>pRgalR602c</name>
</geneLocation>
<sequence length="432" mass="47074">MRISINAFLSPEHNAPFAISAMVATMFFIAYAQLFGSVFILLFYLVWLPLLVMDPRAVIGDPRPLYWIFAFSIFACLSFFWSAVPGLSLRGGLQYLSTIVCALVAARVVPVKAMVLGMSLGASLVLLYSLIFGHFDYDPLDGVYSFIGAFASKNQLGMFAALGVFASFSLVFILRVQMMWRILALMSGAFGAFSLYAAQSATSTITIAATIAVTVAAVFLKRFSPRHRTVLFLSIVPAAAIGLLIALSTGLFGAILGVFGKDATLTGRTYLWQRGLEIAHEQPIFGLGFQGFWVQGFSRPEVLWQQFYIASRAGFHFHNTYIEAAVELGYIGLILLSAVILGLLVGYLRCLLSSGARNEDVALFGLVTLFIGRSFFEVDFLNQYTIGSFLIYYCAGALTKPVAGTVGRASVRLYPQFAGSEGFHVPRRGGHG</sequence>
<keyword evidence="2 5" id="KW-0812">Transmembrane</keyword>
<evidence type="ECO:0000313" key="8">
    <source>
        <dbReference type="Proteomes" id="UP000031368"/>
    </source>
</evidence>
<dbReference type="PANTHER" id="PTHR37422:SF13">
    <property type="entry name" value="LIPOPOLYSACCHARIDE BIOSYNTHESIS PROTEIN PA4999-RELATED"/>
    <property type="match status" value="1"/>
</dbReference>
<organism evidence="7 8">
    <name type="scientific">Rhizobium gallicum bv. gallicum R602sp</name>
    <dbReference type="NCBI Taxonomy" id="1041138"/>
    <lineage>
        <taxon>Bacteria</taxon>
        <taxon>Pseudomonadati</taxon>
        <taxon>Pseudomonadota</taxon>
        <taxon>Alphaproteobacteria</taxon>
        <taxon>Hyphomicrobiales</taxon>
        <taxon>Rhizobiaceae</taxon>
        <taxon>Rhizobium/Agrobacterium group</taxon>
        <taxon>Rhizobium</taxon>
    </lineage>
</organism>
<feature type="transmembrane region" description="Helical" evidence="5">
    <location>
        <begin position="87"/>
        <end position="106"/>
    </location>
</feature>